<sequence length="72" mass="7920">MTPEEQEALEDAQYAKQVWDALGDEETLDIKFSDNKVKAANRALREVNAGYHLVVVTKAGERTVAFHDGDGG</sequence>
<name>A0A8J3MWV9_9CHLR</name>
<evidence type="ECO:0000313" key="2">
    <source>
        <dbReference type="Proteomes" id="UP000612362"/>
    </source>
</evidence>
<gene>
    <name evidence="1" type="ORF">KSX_89330</name>
</gene>
<dbReference type="RefSeq" id="WP_220199733.1">
    <property type="nucleotide sequence ID" value="NZ_BNJF01000009.1"/>
</dbReference>
<accession>A0A8J3MWV9</accession>
<comment type="caution">
    <text evidence="1">The sequence shown here is derived from an EMBL/GenBank/DDBJ whole genome shotgun (WGS) entry which is preliminary data.</text>
</comment>
<proteinExistence type="predicted"/>
<protein>
    <submittedName>
        <fullName evidence="1">Uncharacterized protein</fullName>
    </submittedName>
</protein>
<dbReference type="Proteomes" id="UP000612362">
    <property type="component" value="Unassembled WGS sequence"/>
</dbReference>
<keyword evidence="2" id="KW-1185">Reference proteome</keyword>
<dbReference type="AlphaFoldDB" id="A0A8J3MWV9"/>
<evidence type="ECO:0000313" key="1">
    <source>
        <dbReference type="EMBL" id="GHO50770.1"/>
    </source>
</evidence>
<dbReference type="EMBL" id="BNJF01000009">
    <property type="protein sequence ID" value="GHO50770.1"/>
    <property type="molecule type" value="Genomic_DNA"/>
</dbReference>
<organism evidence="1 2">
    <name type="scientific">Ktedonospora formicarum</name>
    <dbReference type="NCBI Taxonomy" id="2778364"/>
    <lineage>
        <taxon>Bacteria</taxon>
        <taxon>Bacillati</taxon>
        <taxon>Chloroflexota</taxon>
        <taxon>Ktedonobacteria</taxon>
        <taxon>Ktedonobacterales</taxon>
        <taxon>Ktedonobacteraceae</taxon>
        <taxon>Ktedonospora</taxon>
    </lineage>
</organism>
<reference evidence="1" key="1">
    <citation type="submission" date="2020-10" db="EMBL/GenBank/DDBJ databases">
        <title>Taxonomic study of unclassified bacteria belonging to the class Ktedonobacteria.</title>
        <authorList>
            <person name="Yabe S."/>
            <person name="Wang C.M."/>
            <person name="Zheng Y."/>
            <person name="Sakai Y."/>
            <person name="Cavaletti L."/>
            <person name="Monciardini P."/>
            <person name="Donadio S."/>
        </authorList>
    </citation>
    <scope>NUCLEOTIDE SEQUENCE</scope>
    <source>
        <strain evidence="1">SOSP1-1</strain>
    </source>
</reference>